<dbReference type="InterPro" id="IPR016461">
    <property type="entry name" value="COMT-like"/>
</dbReference>
<feature type="region of interest" description="Disordered" evidence="13">
    <location>
        <begin position="74"/>
        <end position="106"/>
    </location>
</feature>
<dbReference type="SUPFAM" id="SSF46785">
    <property type="entry name" value="Winged helix' DNA-binding domain"/>
    <property type="match status" value="1"/>
</dbReference>
<comment type="subunit">
    <text evidence="1">Homodimer.</text>
</comment>
<evidence type="ECO:0000256" key="4">
    <source>
        <dbReference type="ARBA" id="ARBA00022691"/>
    </source>
</evidence>
<feature type="domain" description="O-methyltransferase dimerisation" evidence="15">
    <location>
        <begin position="16"/>
        <end position="58"/>
    </location>
</feature>
<gene>
    <name evidence="16" type="primary">Asmt</name>
    <name evidence="16" type="ORF">PHOROB_LOCUS3448</name>
</gene>
<evidence type="ECO:0000256" key="1">
    <source>
        <dbReference type="ARBA" id="ARBA00011738"/>
    </source>
</evidence>
<keyword evidence="2" id="KW-0489">Methyltransferase</keyword>
<dbReference type="GO" id="GO:0032259">
    <property type="term" value="P:methylation"/>
    <property type="evidence" value="ECO:0007669"/>
    <property type="project" value="UniProtKB-KW"/>
</dbReference>
<reference evidence="16" key="1">
    <citation type="submission" date="2022-06" db="EMBL/GenBank/DDBJ databases">
        <authorList>
            <person name="Andreotti S."/>
            <person name="Wyler E."/>
        </authorList>
    </citation>
    <scope>NUCLEOTIDE SEQUENCE</scope>
</reference>
<evidence type="ECO:0000256" key="2">
    <source>
        <dbReference type="ARBA" id="ARBA00022603"/>
    </source>
</evidence>
<protein>
    <recommendedName>
        <fullName evidence="8">Acetylserotonin O-methyltransferase</fullName>
        <ecNumber evidence="7">2.1.1.4</ecNumber>
    </recommendedName>
    <alternativeName>
        <fullName evidence="9">Hydroxyindole O-methyltransferase</fullName>
    </alternativeName>
</protein>
<accession>A0AAU9YYY0</accession>
<dbReference type="GO" id="GO:0030187">
    <property type="term" value="P:melatonin biosynthetic process"/>
    <property type="evidence" value="ECO:0007669"/>
    <property type="project" value="UniProtKB-KW"/>
</dbReference>
<evidence type="ECO:0000256" key="8">
    <source>
        <dbReference type="ARBA" id="ARBA00040730"/>
    </source>
</evidence>
<evidence type="ECO:0000256" key="3">
    <source>
        <dbReference type="ARBA" id="ARBA00022679"/>
    </source>
</evidence>
<keyword evidence="3" id="KW-0808">Transferase</keyword>
<dbReference type="Proteomes" id="UP001152836">
    <property type="component" value="Unassembled WGS sequence"/>
</dbReference>
<dbReference type="SUPFAM" id="SSF53335">
    <property type="entry name" value="S-adenosyl-L-methionine-dependent methyltransferases"/>
    <property type="match status" value="1"/>
</dbReference>
<sequence>MADADLDGDFRLLTGLAQGFMVSRVLFAACELGVFDALDPAPLSARDVASRLGLSARGRGRCWTPAPPLGLLLRRRRRRAGPGGGGRPRLRPGPPPPAASLVARSPQAQRSTLRYLAGTTWAVWGRLGGAVREGRNQYPQALGVATREPFEAIYRSPAERLLFLRALQETWAAWGDRVLTAFDLEGFGAVCDVGGGSGALAAAFARLHPGSRVSVFETPEVVADARAHFRAPRVRFVGGDFFRSPLPPADLYVLARVLHDWPDEACAELLGRTRGGSALLIVEAVLDRGGRGPLPALLLSLNMLAQAAGRERTEAEFRALTRAAGFRRFRLRRPGGPYAVMLARK</sequence>
<keyword evidence="17" id="KW-1185">Reference proteome</keyword>
<feature type="active site" description="Proton acceptor" evidence="12">
    <location>
        <position position="259"/>
    </location>
</feature>
<proteinExistence type="predicted"/>
<dbReference type="Pfam" id="PF08100">
    <property type="entry name" value="Dimerisation"/>
    <property type="match status" value="1"/>
</dbReference>
<evidence type="ECO:0000259" key="15">
    <source>
        <dbReference type="Pfam" id="PF08100"/>
    </source>
</evidence>
<comment type="caution">
    <text evidence="16">The sequence shown here is derived from an EMBL/GenBank/DDBJ whole genome shotgun (WGS) entry which is preliminary data.</text>
</comment>
<evidence type="ECO:0000259" key="14">
    <source>
        <dbReference type="Pfam" id="PF00891"/>
    </source>
</evidence>
<dbReference type="InterPro" id="IPR036388">
    <property type="entry name" value="WH-like_DNA-bd_sf"/>
</dbReference>
<dbReference type="Pfam" id="PF00891">
    <property type="entry name" value="Methyltransf_2"/>
    <property type="match status" value="1"/>
</dbReference>
<dbReference type="PIRSF" id="PIRSF005739">
    <property type="entry name" value="O-mtase"/>
    <property type="match status" value="1"/>
</dbReference>
<dbReference type="InterPro" id="IPR012967">
    <property type="entry name" value="COMT_dimerisation"/>
</dbReference>
<dbReference type="InterPro" id="IPR036390">
    <property type="entry name" value="WH_DNA-bd_sf"/>
</dbReference>
<comment type="pathway">
    <text evidence="6">Aromatic compound metabolism; melatonin biosynthesis; melatonin from serotonin: step 1/2.</text>
</comment>
<evidence type="ECO:0000256" key="6">
    <source>
        <dbReference type="ARBA" id="ARBA00037926"/>
    </source>
</evidence>
<evidence type="ECO:0000313" key="16">
    <source>
        <dbReference type="EMBL" id="CAH6780008.1"/>
    </source>
</evidence>
<dbReference type="InterPro" id="IPR001077">
    <property type="entry name" value="COMT_C"/>
</dbReference>
<dbReference type="GO" id="GO:0017096">
    <property type="term" value="F:acetylserotonin O-methyltransferase activity"/>
    <property type="evidence" value="ECO:0007669"/>
    <property type="project" value="UniProtKB-EC"/>
</dbReference>
<comment type="function">
    <text evidence="5">Catalyzes the transfer of a methyl group onto N-acetylserotonin, producing melatonin (N-acetyl-5-methoxytryptamine).</text>
</comment>
<organism evidence="16 17">
    <name type="scientific">Phodopus roborovskii</name>
    <name type="common">Roborovski's desert hamster</name>
    <name type="synonym">Cricetulus roborovskii</name>
    <dbReference type="NCBI Taxonomy" id="109678"/>
    <lineage>
        <taxon>Eukaryota</taxon>
        <taxon>Metazoa</taxon>
        <taxon>Chordata</taxon>
        <taxon>Craniata</taxon>
        <taxon>Vertebrata</taxon>
        <taxon>Euteleostomi</taxon>
        <taxon>Mammalia</taxon>
        <taxon>Eutheria</taxon>
        <taxon>Euarchontoglires</taxon>
        <taxon>Glires</taxon>
        <taxon>Rodentia</taxon>
        <taxon>Myomorpha</taxon>
        <taxon>Muroidea</taxon>
        <taxon>Cricetidae</taxon>
        <taxon>Cricetinae</taxon>
        <taxon>Phodopus</taxon>
    </lineage>
</organism>
<evidence type="ECO:0000256" key="11">
    <source>
        <dbReference type="ARBA" id="ARBA00050448"/>
    </source>
</evidence>
<evidence type="ECO:0000313" key="17">
    <source>
        <dbReference type="Proteomes" id="UP001152836"/>
    </source>
</evidence>
<dbReference type="Gene3D" id="3.40.50.150">
    <property type="entry name" value="Vaccinia Virus protein VP39"/>
    <property type="match status" value="1"/>
</dbReference>
<name>A0AAU9YYY0_PHORO</name>
<dbReference type="InterPro" id="IPR029063">
    <property type="entry name" value="SAM-dependent_MTases_sf"/>
</dbReference>
<keyword evidence="10" id="KW-0471">Melatonin biosynthesis</keyword>
<evidence type="ECO:0000256" key="13">
    <source>
        <dbReference type="SAM" id="MobiDB-lite"/>
    </source>
</evidence>
<evidence type="ECO:0000256" key="12">
    <source>
        <dbReference type="PIRSR" id="PIRSR005739-1"/>
    </source>
</evidence>
<dbReference type="FunFam" id="3.40.50.150:FF:000146">
    <property type="entry name" value="Acetylserotonin O-methyltransferase"/>
    <property type="match status" value="1"/>
</dbReference>
<evidence type="ECO:0000256" key="9">
    <source>
        <dbReference type="ARBA" id="ARBA00043054"/>
    </source>
</evidence>
<feature type="domain" description="O-methyltransferase C-terminal" evidence="14">
    <location>
        <begin position="124"/>
        <end position="327"/>
    </location>
</feature>
<dbReference type="PROSITE" id="PS51683">
    <property type="entry name" value="SAM_OMT_II"/>
    <property type="match status" value="1"/>
</dbReference>
<evidence type="ECO:0000256" key="10">
    <source>
        <dbReference type="ARBA" id="ARBA00043260"/>
    </source>
</evidence>
<dbReference type="PANTHER" id="PTHR43712">
    <property type="entry name" value="PUTATIVE (AFU_ORTHOLOGUE AFUA_4G14580)-RELATED"/>
    <property type="match status" value="1"/>
</dbReference>
<dbReference type="FunFam" id="1.10.10.10:FF:000358">
    <property type="entry name" value="Acetylserotonin O-methyltransferase"/>
    <property type="match status" value="1"/>
</dbReference>
<comment type="catalytic activity">
    <reaction evidence="11">
        <text>N-acetylserotonin + S-adenosyl-L-methionine = melatonin + S-adenosyl-L-homocysteine + H(+)</text>
        <dbReference type="Rhea" id="RHEA:15573"/>
        <dbReference type="ChEBI" id="CHEBI:15378"/>
        <dbReference type="ChEBI" id="CHEBI:16796"/>
        <dbReference type="ChEBI" id="CHEBI:17697"/>
        <dbReference type="ChEBI" id="CHEBI:57856"/>
        <dbReference type="ChEBI" id="CHEBI:59789"/>
        <dbReference type="EC" id="2.1.1.4"/>
    </reaction>
    <physiologicalReaction direction="left-to-right" evidence="11">
        <dbReference type="Rhea" id="RHEA:15574"/>
    </physiologicalReaction>
</comment>
<dbReference type="Gene3D" id="1.10.10.10">
    <property type="entry name" value="Winged helix-like DNA-binding domain superfamily/Winged helix DNA-binding domain"/>
    <property type="match status" value="1"/>
</dbReference>
<evidence type="ECO:0000256" key="5">
    <source>
        <dbReference type="ARBA" id="ARBA00037645"/>
    </source>
</evidence>
<dbReference type="EC" id="2.1.1.4" evidence="7"/>
<dbReference type="GO" id="GO:0046983">
    <property type="term" value="F:protein dimerization activity"/>
    <property type="evidence" value="ECO:0007669"/>
    <property type="project" value="InterPro"/>
</dbReference>
<keyword evidence="4" id="KW-0949">S-adenosyl-L-methionine</keyword>
<evidence type="ECO:0000256" key="7">
    <source>
        <dbReference type="ARBA" id="ARBA00039116"/>
    </source>
</evidence>
<dbReference type="AlphaFoldDB" id="A0AAU9YYY0"/>
<dbReference type="PANTHER" id="PTHR43712:SF2">
    <property type="entry name" value="O-METHYLTRANSFERASE CICE"/>
    <property type="match status" value="1"/>
</dbReference>
<dbReference type="EMBL" id="CALSGD010000734">
    <property type="protein sequence ID" value="CAH6780008.1"/>
    <property type="molecule type" value="Genomic_DNA"/>
</dbReference>